<reference evidence="2 3" key="1">
    <citation type="submission" date="2016-03" db="EMBL/GenBank/DDBJ databases">
        <authorList>
            <person name="Ploux O."/>
        </authorList>
    </citation>
    <scope>NUCLEOTIDE SEQUENCE [LARGE SCALE GENOMIC DNA]</scope>
    <source>
        <strain evidence="2 3">EC13</strain>
    </source>
</reference>
<dbReference type="OrthoDB" id="3186544at2"/>
<dbReference type="PANTHER" id="PTHR33169:SF24">
    <property type="entry name" value="TRANSCRIPTIONAL REGULATOR, PADR FAMILY"/>
    <property type="match status" value="1"/>
</dbReference>
<proteinExistence type="predicted"/>
<dbReference type="EMBL" id="LUKD01000001">
    <property type="protein sequence ID" value="KYG68624.1"/>
    <property type="molecule type" value="Genomic_DNA"/>
</dbReference>
<accession>A0A161PE74</accession>
<dbReference type="InterPro" id="IPR005149">
    <property type="entry name" value="Tscrpt_reg_PadR_N"/>
</dbReference>
<comment type="caution">
    <text evidence="2">The sequence shown here is derived from an EMBL/GenBank/DDBJ whole genome shotgun (WGS) entry which is preliminary data.</text>
</comment>
<dbReference type="PANTHER" id="PTHR33169">
    <property type="entry name" value="PADR-FAMILY TRANSCRIPTIONAL REGULATOR"/>
    <property type="match status" value="1"/>
</dbReference>
<dbReference type="Proteomes" id="UP000075799">
    <property type="component" value="Unassembled WGS sequence"/>
</dbReference>
<dbReference type="RefSeq" id="WP_063205318.1">
    <property type="nucleotide sequence ID" value="NZ_LUKD01000001.1"/>
</dbReference>
<protein>
    <submittedName>
        <fullName evidence="2">PadR family transcriptional regulator</fullName>
    </submittedName>
</protein>
<dbReference type="SUPFAM" id="SSF46785">
    <property type="entry name" value="Winged helix' DNA-binding domain"/>
    <property type="match status" value="1"/>
</dbReference>
<organism evidence="2 3">
    <name type="scientific">Bdellovibrio bacteriovorus</name>
    <dbReference type="NCBI Taxonomy" id="959"/>
    <lineage>
        <taxon>Bacteria</taxon>
        <taxon>Pseudomonadati</taxon>
        <taxon>Bdellovibrionota</taxon>
        <taxon>Bdellovibrionia</taxon>
        <taxon>Bdellovibrionales</taxon>
        <taxon>Pseudobdellovibrionaceae</taxon>
        <taxon>Bdellovibrio</taxon>
    </lineage>
</organism>
<dbReference type="Pfam" id="PF03551">
    <property type="entry name" value="PadR"/>
    <property type="match status" value="1"/>
</dbReference>
<evidence type="ECO:0000313" key="3">
    <source>
        <dbReference type="Proteomes" id="UP000075799"/>
    </source>
</evidence>
<evidence type="ECO:0000259" key="1">
    <source>
        <dbReference type="Pfam" id="PF03551"/>
    </source>
</evidence>
<dbReference type="Gene3D" id="1.10.10.10">
    <property type="entry name" value="Winged helix-like DNA-binding domain superfamily/Winged helix DNA-binding domain"/>
    <property type="match status" value="1"/>
</dbReference>
<dbReference type="AlphaFoldDB" id="A0A161PE74"/>
<evidence type="ECO:0000313" key="2">
    <source>
        <dbReference type="EMBL" id="KYG68624.1"/>
    </source>
</evidence>
<sequence length="105" mass="12591">MNAQFKKGVLELSVLTLIGRKDYYGYELVEEISKVLEISEGTLYPILRRLTEEKYFETYLQESSEGPPRKYYRITKLGKEFQKEQFKQWVEFNQQIEKLIGRDII</sequence>
<name>A0A161PE74_BDEBC</name>
<feature type="domain" description="Transcription regulator PadR N-terminal" evidence="1">
    <location>
        <begin position="14"/>
        <end position="81"/>
    </location>
</feature>
<dbReference type="InterPro" id="IPR036388">
    <property type="entry name" value="WH-like_DNA-bd_sf"/>
</dbReference>
<dbReference type="InterPro" id="IPR052509">
    <property type="entry name" value="Metal_resp_DNA-bind_regulator"/>
</dbReference>
<gene>
    <name evidence="2" type="ORF">AZI87_05150</name>
</gene>
<dbReference type="InterPro" id="IPR036390">
    <property type="entry name" value="WH_DNA-bd_sf"/>
</dbReference>